<evidence type="ECO:0000256" key="3">
    <source>
        <dbReference type="ARBA" id="ARBA00022801"/>
    </source>
</evidence>
<name>A0A1Y5TY26_9PROT</name>
<dbReference type="CDD" id="cd08070">
    <property type="entry name" value="MPN_like"/>
    <property type="match status" value="1"/>
</dbReference>
<dbReference type="RefSeq" id="WP_085884897.1">
    <property type="nucleotide sequence ID" value="NZ_FWFR01000003.1"/>
</dbReference>
<evidence type="ECO:0000256" key="1">
    <source>
        <dbReference type="ARBA" id="ARBA00022670"/>
    </source>
</evidence>
<dbReference type="PANTHER" id="PTHR34858:SF1">
    <property type="entry name" value="CYSO-CYSTEINE PEPTIDASE"/>
    <property type="match status" value="1"/>
</dbReference>
<dbReference type="SUPFAM" id="SSF102712">
    <property type="entry name" value="JAB1/MPN domain"/>
    <property type="match status" value="1"/>
</dbReference>
<evidence type="ECO:0000256" key="4">
    <source>
        <dbReference type="ARBA" id="ARBA00022833"/>
    </source>
</evidence>
<keyword evidence="1" id="KW-0645">Protease</keyword>
<protein>
    <recommendedName>
        <fullName evidence="6">JAB domain-containing protein</fullName>
    </recommendedName>
</protein>
<dbReference type="Gene3D" id="3.40.140.10">
    <property type="entry name" value="Cytidine Deaminase, domain 2"/>
    <property type="match status" value="1"/>
</dbReference>
<dbReference type="PANTHER" id="PTHR34858">
    <property type="entry name" value="CYSO-CYSTEINE PEPTIDASE"/>
    <property type="match status" value="1"/>
</dbReference>
<evidence type="ECO:0000256" key="5">
    <source>
        <dbReference type="ARBA" id="ARBA00023049"/>
    </source>
</evidence>
<feature type="domain" description="JAB" evidence="6">
    <location>
        <begin position="7"/>
        <end position="112"/>
    </location>
</feature>
<evidence type="ECO:0000313" key="7">
    <source>
        <dbReference type="EMBL" id="SLN73082.1"/>
    </source>
</evidence>
<sequence>MLVIPPELMKRIADNCEAAWPEESCGLLVGRKGPGGARWVTAVEPSANLADDPVRGFEVDPGLRIGLERQHRQGGPAVVGAWHSHPDGWAFPSATDAANIFEPDLVWLIAGILDGQMIAANAFRPDRRGGFAPMPLIIAEGAAA</sequence>
<evidence type="ECO:0000313" key="8">
    <source>
        <dbReference type="Proteomes" id="UP000193200"/>
    </source>
</evidence>
<organism evidence="7 8">
    <name type="scientific">Oceanibacterium hippocampi</name>
    <dbReference type="NCBI Taxonomy" id="745714"/>
    <lineage>
        <taxon>Bacteria</taxon>
        <taxon>Pseudomonadati</taxon>
        <taxon>Pseudomonadota</taxon>
        <taxon>Alphaproteobacteria</taxon>
        <taxon>Sneathiellales</taxon>
        <taxon>Sneathiellaceae</taxon>
        <taxon>Oceanibacterium</taxon>
    </lineage>
</organism>
<dbReference type="GO" id="GO:0008270">
    <property type="term" value="F:zinc ion binding"/>
    <property type="evidence" value="ECO:0007669"/>
    <property type="project" value="TreeGrafter"/>
</dbReference>
<dbReference type="GO" id="GO:0008235">
    <property type="term" value="F:metalloexopeptidase activity"/>
    <property type="evidence" value="ECO:0007669"/>
    <property type="project" value="TreeGrafter"/>
</dbReference>
<dbReference type="InterPro" id="IPR051929">
    <property type="entry name" value="VirAsm_ModProt"/>
</dbReference>
<keyword evidence="5" id="KW-0482">Metalloprotease</keyword>
<dbReference type="OrthoDB" id="9802958at2"/>
<gene>
    <name evidence="7" type="ORF">OCH7691_03564</name>
</gene>
<evidence type="ECO:0000256" key="2">
    <source>
        <dbReference type="ARBA" id="ARBA00022723"/>
    </source>
</evidence>
<evidence type="ECO:0000259" key="6">
    <source>
        <dbReference type="Pfam" id="PF14464"/>
    </source>
</evidence>
<dbReference type="Pfam" id="PF14464">
    <property type="entry name" value="Prok-JAB"/>
    <property type="match status" value="1"/>
</dbReference>
<keyword evidence="4" id="KW-0862">Zinc</keyword>
<dbReference type="Proteomes" id="UP000193200">
    <property type="component" value="Unassembled WGS sequence"/>
</dbReference>
<keyword evidence="3" id="KW-0378">Hydrolase</keyword>
<dbReference type="GO" id="GO:0006508">
    <property type="term" value="P:proteolysis"/>
    <property type="evidence" value="ECO:0007669"/>
    <property type="project" value="UniProtKB-KW"/>
</dbReference>
<reference evidence="7 8" key="1">
    <citation type="submission" date="2017-03" db="EMBL/GenBank/DDBJ databases">
        <authorList>
            <person name="Afonso C.L."/>
            <person name="Miller P.J."/>
            <person name="Scott M.A."/>
            <person name="Spackman E."/>
            <person name="Goraichik I."/>
            <person name="Dimitrov K.M."/>
            <person name="Suarez D.L."/>
            <person name="Swayne D.E."/>
        </authorList>
    </citation>
    <scope>NUCLEOTIDE SEQUENCE [LARGE SCALE GENOMIC DNA]</scope>
    <source>
        <strain evidence="7 8">CECT 7691</strain>
    </source>
</reference>
<proteinExistence type="predicted"/>
<dbReference type="EMBL" id="FWFR01000003">
    <property type="protein sequence ID" value="SLN73082.1"/>
    <property type="molecule type" value="Genomic_DNA"/>
</dbReference>
<dbReference type="InterPro" id="IPR028090">
    <property type="entry name" value="JAB_dom_prok"/>
</dbReference>
<keyword evidence="8" id="KW-1185">Reference proteome</keyword>
<accession>A0A1Y5TY26</accession>
<dbReference type="AlphaFoldDB" id="A0A1Y5TY26"/>
<dbReference type="InParanoid" id="A0A1Y5TY26"/>
<keyword evidence="2" id="KW-0479">Metal-binding</keyword>